<comment type="function">
    <text evidence="7">Phosphorylation of dTMP to form dTDP in both de novo and salvage pathways of dTTP synthesis.</text>
</comment>
<keyword evidence="6 7" id="KW-0067">ATP-binding</keyword>
<feature type="binding site" evidence="7">
    <location>
        <begin position="20"/>
        <end position="27"/>
    </location>
    <ligand>
        <name>ATP</name>
        <dbReference type="ChEBI" id="CHEBI:30616"/>
    </ligand>
</feature>
<dbReference type="GO" id="GO:0005737">
    <property type="term" value="C:cytoplasm"/>
    <property type="evidence" value="ECO:0007669"/>
    <property type="project" value="TreeGrafter"/>
</dbReference>
<dbReference type="SUPFAM" id="SSF52540">
    <property type="entry name" value="P-loop containing nucleoside triphosphate hydrolases"/>
    <property type="match status" value="1"/>
</dbReference>
<keyword evidence="5 7" id="KW-0418">Kinase</keyword>
<dbReference type="PANTHER" id="PTHR10344:SF1">
    <property type="entry name" value="THYMIDYLATE KINASE"/>
    <property type="match status" value="1"/>
</dbReference>
<comment type="caution">
    <text evidence="9">The sequence shown here is derived from an EMBL/GenBank/DDBJ whole genome shotgun (WGS) entry which is preliminary data.</text>
</comment>
<dbReference type="AlphaFoldDB" id="A0A2T2X3Y0"/>
<gene>
    <name evidence="7 9" type="primary">tmk</name>
    <name evidence="9" type="ORF">C7B47_02365</name>
</gene>
<keyword evidence="2 7" id="KW-0808">Transferase</keyword>
<dbReference type="GO" id="GO:0006227">
    <property type="term" value="P:dUDP biosynthetic process"/>
    <property type="evidence" value="ECO:0007669"/>
    <property type="project" value="TreeGrafter"/>
</dbReference>
<dbReference type="InterPro" id="IPR027417">
    <property type="entry name" value="P-loop_NTPase"/>
</dbReference>
<keyword evidence="4 7" id="KW-0547">Nucleotide-binding</keyword>
<proteinExistence type="inferred from homology"/>
<dbReference type="HAMAP" id="MF_00165">
    <property type="entry name" value="Thymidylate_kinase"/>
    <property type="match status" value="1"/>
</dbReference>
<evidence type="ECO:0000259" key="8">
    <source>
        <dbReference type="Pfam" id="PF02223"/>
    </source>
</evidence>
<dbReference type="CDD" id="cd01672">
    <property type="entry name" value="TMPK"/>
    <property type="match status" value="1"/>
</dbReference>
<evidence type="ECO:0000256" key="6">
    <source>
        <dbReference type="ARBA" id="ARBA00022840"/>
    </source>
</evidence>
<name>A0A2T2X3Y0_SULTH</name>
<dbReference type="GO" id="GO:0005524">
    <property type="term" value="F:ATP binding"/>
    <property type="evidence" value="ECO:0007669"/>
    <property type="project" value="UniProtKB-UniRule"/>
</dbReference>
<keyword evidence="3 7" id="KW-0545">Nucleotide biosynthesis</keyword>
<dbReference type="EC" id="2.7.4.9" evidence="7"/>
<dbReference type="InterPro" id="IPR039430">
    <property type="entry name" value="Thymidylate_kin-like_dom"/>
</dbReference>
<evidence type="ECO:0000256" key="2">
    <source>
        <dbReference type="ARBA" id="ARBA00022679"/>
    </source>
</evidence>
<reference evidence="9 10" key="1">
    <citation type="journal article" date="2014" name="BMC Genomics">
        <title>Comparison of environmental and isolate Sulfobacillus genomes reveals diverse carbon, sulfur, nitrogen, and hydrogen metabolisms.</title>
        <authorList>
            <person name="Justice N.B."/>
            <person name="Norman A."/>
            <person name="Brown C.T."/>
            <person name="Singh A."/>
            <person name="Thomas B.C."/>
            <person name="Banfield J.F."/>
        </authorList>
    </citation>
    <scope>NUCLEOTIDE SEQUENCE [LARGE SCALE GENOMIC DNA]</scope>
    <source>
        <strain evidence="9">AMDSBA5</strain>
    </source>
</reference>
<evidence type="ECO:0000256" key="7">
    <source>
        <dbReference type="HAMAP-Rule" id="MF_00165"/>
    </source>
</evidence>
<dbReference type="Gene3D" id="3.40.50.300">
    <property type="entry name" value="P-loop containing nucleotide triphosphate hydrolases"/>
    <property type="match status" value="1"/>
</dbReference>
<comment type="similarity">
    <text evidence="1 7">Belongs to the thymidylate kinase family.</text>
</comment>
<sequence length="241" mass="27733">MFIVQDHHHQPSGRLIVVEGTDGSGKSTAIELLGKWLAAQGYPVYHTAWNSSPLIKPFMRQAKKKRWLGPAAFSLLHASDFHDRLNRLILPRLQAGFIVLADRWVYTAWVRDHVRGLDLEWVKALYEDVPQPDLAIYFSTPPDIAVARLKHATRELKYYESGQDISGLHDPWSSFLWFQEQMRQSYLALTEQGFLQVFDATLPIREQQKILRSWLKPILEGVPLMPQFLGSSQDQANRESN</sequence>
<dbReference type="GO" id="GO:0006235">
    <property type="term" value="P:dTTP biosynthetic process"/>
    <property type="evidence" value="ECO:0007669"/>
    <property type="project" value="UniProtKB-UniRule"/>
</dbReference>
<dbReference type="Proteomes" id="UP000242705">
    <property type="component" value="Unassembled WGS sequence"/>
</dbReference>
<dbReference type="PANTHER" id="PTHR10344">
    <property type="entry name" value="THYMIDYLATE KINASE"/>
    <property type="match status" value="1"/>
</dbReference>
<evidence type="ECO:0000256" key="3">
    <source>
        <dbReference type="ARBA" id="ARBA00022727"/>
    </source>
</evidence>
<evidence type="ECO:0000313" key="9">
    <source>
        <dbReference type="EMBL" id="PSR29187.1"/>
    </source>
</evidence>
<dbReference type="GO" id="GO:0006233">
    <property type="term" value="P:dTDP biosynthetic process"/>
    <property type="evidence" value="ECO:0007669"/>
    <property type="project" value="InterPro"/>
</dbReference>
<dbReference type="Pfam" id="PF02223">
    <property type="entry name" value="Thymidylate_kin"/>
    <property type="match status" value="1"/>
</dbReference>
<organism evidence="9 10">
    <name type="scientific">Sulfobacillus thermosulfidooxidans</name>
    <dbReference type="NCBI Taxonomy" id="28034"/>
    <lineage>
        <taxon>Bacteria</taxon>
        <taxon>Bacillati</taxon>
        <taxon>Bacillota</taxon>
        <taxon>Clostridia</taxon>
        <taxon>Eubacteriales</taxon>
        <taxon>Clostridiales Family XVII. Incertae Sedis</taxon>
        <taxon>Sulfobacillus</taxon>
    </lineage>
</organism>
<evidence type="ECO:0000256" key="5">
    <source>
        <dbReference type="ARBA" id="ARBA00022777"/>
    </source>
</evidence>
<protein>
    <recommendedName>
        <fullName evidence="7">Thymidylate kinase</fullName>
        <ecNumber evidence="7">2.7.4.9</ecNumber>
    </recommendedName>
    <alternativeName>
        <fullName evidence="7">dTMP kinase</fullName>
    </alternativeName>
</protein>
<dbReference type="GO" id="GO:0004798">
    <property type="term" value="F:dTMP kinase activity"/>
    <property type="evidence" value="ECO:0007669"/>
    <property type="project" value="UniProtKB-UniRule"/>
</dbReference>
<feature type="domain" description="Thymidylate kinase-like" evidence="8">
    <location>
        <begin position="18"/>
        <end position="207"/>
    </location>
</feature>
<dbReference type="NCBIfam" id="TIGR00041">
    <property type="entry name" value="DTMP_kinase"/>
    <property type="match status" value="1"/>
</dbReference>
<dbReference type="InterPro" id="IPR018094">
    <property type="entry name" value="Thymidylate_kinase"/>
</dbReference>
<evidence type="ECO:0000313" key="10">
    <source>
        <dbReference type="Proteomes" id="UP000242705"/>
    </source>
</evidence>
<evidence type="ECO:0000256" key="1">
    <source>
        <dbReference type="ARBA" id="ARBA00009776"/>
    </source>
</evidence>
<dbReference type="EMBL" id="PXYX01000003">
    <property type="protein sequence ID" value="PSR29187.1"/>
    <property type="molecule type" value="Genomic_DNA"/>
</dbReference>
<evidence type="ECO:0000256" key="4">
    <source>
        <dbReference type="ARBA" id="ARBA00022741"/>
    </source>
</evidence>
<comment type="catalytic activity">
    <reaction evidence="7">
        <text>dTMP + ATP = dTDP + ADP</text>
        <dbReference type="Rhea" id="RHEA:13517"/>
        <dbReference type="ChEBI" id="CHEBI:30616"/>
        <dbReference type="ChEBI" id="CHEBI:58369"/>
        <dbReference type="ChEBI" id="CHEBI:63528"/>
        <dbReference type="ChEBI" id="CHEBI:456216"/>
        <dbReference type="EC" id="2.7.4.9"/>
    </reaction>
</comment>
<accession>A0A2T2X3Y0</accession>